<dbReference type="EMBL" id="DF237022">
    <property type="protein sequence ID" value="GAQ81170.1"/>
    <property type="molecule type" value="Genomic_DNA"/>
</dbReference>
<dbReference type="Gene3D" id="2.10.25.10">
    <property type="entry name" value="Laminin"/>
    <property type="match status" value="1"/>
</dbReference>
<gene>
    <name evidence="5" type="ORF">KFL_000730070</name>
</gene>
<feature type="compositionally biased region" description="Pro residues" evidence="2">
    <location>
        <begin position="317"/>
        <end position="328"/>
    </location>
</feature>
<feature type="region of interest" description="Disordered" evidence="2">
    <location>
        <begin position="310"/>
        <end position="336"/>
    </location>
</feature>
<name>A0A1Y1HRB6_KLENI</name>
<accession>A0A1Y1HRB6</accession>
<feature type="domain" description="EGF-like" evidence="4">
    <location>
        <begin position="110"/>
        <end position="162"/>
    </location>
</feature>
<feature type="signal peptide" evidence="3">
    <location>
        <begin position="1"/>
        <end position="26"/>
    </location>
</feature>
<evidence type="ECO:0000313" key="5">
    <source>
        <dbReference type="EMBL" id="GAQ81170.1"/>
    </source>
</evidence>
<sequence length="462" mass="48032">MAAFRPNVVFVLVALLALYGAQPAQGQSSGLSLSCPPGYLVQAARNSPTYTCTTDPCYINPCGYGNTCGIFQNDFGRISDCTTCNPPYKRGTVVIGFPYIEPVGVCYLPGSDACNPNPCQNGGVCSYRLDPNTNQPLTDDQGTKYAFQCDCGPTGRTGPVCSETFEEAPRVTATLNGVTGPLAILLTGVCGLYGRGLSTPGCLYNSGKQFICCTGVSGCGPVGPDGVPVCQAGSFTPIPNDWPVQPLPPTPPNPTGDQGVCGSGAAFAYRTRCFFNSDPQGRYVCCDNFGCDGFNADNLTPRCKNNGFVPPNNGLPGPSPPSTPPSTPPSGSQGVCGGGAASDFPTRCYFNNDPQGRYVCCDGQGCDGFNADNLTPRCKNNGYVPPNNGLAGPSPPSTPPSGSQGVCGTGGATNFPLRCWFNNDPQGRYVCCDNDGCNGFNPPDNSFPRCKTNGYVPPGFGI</sequence>
<reference evidence="5 6" key="1">
    <citation type="journal article" date="2014" name="Nat. Commun.">
        <title>Klebsormidium flaccidum genome reveals primary factors for plant terrestrial adaptation.</title>
        <authorList>
            <person name="Hori K."/>
            <person name="Maruyama F."/>
            <person name="Fujisawa T."/>
            <person name="Togashi T."/>
            <person name="Yamamoto N."/>
            <person name="Seo M."/>
            <person name="Sato S."/>
            <person name="Yamada T."/>
            <person name="Mori H."/>
            <person name="Tajima N."/>
            <person name="Moriyama T."/>
            <person name="Ikeuchi M."/>
            <person name="Watanabe M."/>
            <person name="Wada H."/>
            <person name="Kobayashi K."/>
            <person name="Saito M."/>
            <person name="Masuda T."/>
            <person name="Sasaki-Sekimoto Y."/>
            <person name="Mashiguchi K."/>
            <person name="Awai K."/>
            <person name="Shimojima M."/>
            <person name="Masuda S."/>
            <person name="Iwai M."/>
            <person name="Nobusawa T."/>
            <person name="Narise T."/>
            <person name="Kondo S."/>
            <person name="Saito H."/>
            <person name="Sato R."/>
            <person name="Murakawa M."/>
            <person name="Ihara Y."/>
            <person name="Oshima-Yamada Y."/>
            <person name="Ohtaka K."/>
            <person name="Satoh M."/>
            <person name="Sonobe K."/>
            <person name="Ishii M."/>
            <person name="Ohtani R."/>
            <person name="Kanamori-Sato M."/>
            <person name="Honoki R."/>
            <person name="Miyazaki D."/>
            <person name="Mochizuki H."/>
            <person name="Umetsu J."/>
            <person name="Higashi K."/>
            <person name="Shibata D."/>
            <person name="Kamiya Y."/>
            <person name="Sato N."/>
            <person name="Nakamura Y."/>
            <person name="Tabata S."/>
            <person name="Ida S."/>
            <person name="Kurokawa K."/>
            <person name="Ohta H."/>
        </authorList>
    </citation>
    <scope>NUCLEOTIDE SEQUENCE [LARGE SCALE GENOMIC DNA]</scope>
    <source>
        <strain evidence="5 6">NIES-2285</strain>
    </source>
</reference>
<evidence type="ECO:0000256" key="2">
    <source>
        <dbReference type="SAM" id="MobiDB-lite"/>
    </source>
</evidence>
<dbReference type="PROSITE" id="PS50026">
    <property type="entry name" value="EGF_3"/>
    <property type="match status" value="1"/>
</dbReference>
<keyword evidence="1" id="KW-0245">EGF-like domain</keyword>
<evidence type="ECO:0000256" key="1">
    <source>
        <dbReference type="PROSITE-ProRule" id="PRU00076"/>
    </source>
</evidence>
<dbReference type="AlphaFoldDB" id="A0A1Y1HRB6"/>
<dbReference type="InterPro" id="IPR000742">
    <property type="entry name" value="EGF"/>
</dbReference>
<feature type="chain" id="PRO_5012327229" description="EGF-like domain-containing protein" evidence="3">
    <location>
        <begin position="27"/>
        <end position="462"/>
    </location>
</feature>
<dbReference type="Proteomes" id="UP000054558">
    <property type="component" value="Unassembled WGS sequence"/>
</dbReference>
<organism evidence="5 6">
    <name type="scientific">Klebsormidium nitens</name>
    <name type="common">Green alga</name>
    <name type="synonym">Ulothrix nitens</name>
    <dbReference type="NCBI Taxonomy" id="105231"/>
    <lineage>
        <taxon>Eukaryota</taxon>
        <taxon>Viridiplantae</taxon>
        <taxon>Streptophyta</taxon>
        <taxon>Klebsormidiophyceae</taxon>
        <taxon>Klebsormidiales</taxon>
        <taxon>Klebsormidiaceae</taxon>
        <taxon>Klebsormidium</taxon>
    </lineage>
</organism>
<evidence type="ECO:0000313" key="6">
    <source>
        <dbReference type="Proteomes" id="UP000054558"/>
    </source>
</evidence>
<dbReference type="PROSITE" id="PS51257">
    <property type="entry name" value="PROKAR_LIPOPROTEIN"/>
    <property type="match status" value="1"/>
</dbReference>
<evidence type="ECO:0000256" key="3">
    <source>
        <dbReference type="SAM" id="SignalP"/>
    </source>
</evidence>
<comment type="caution">
    <text evidence="1">Lacks conserved residue(s) required for the propagation of feature annotation.</text>
</comment>
<dbReference type="OrthoDB" id="430340at2759"/>
<evidence type="ECO:0000259" key="4">
    <source>
        <dbReference type="PROSITE" id="PS50026"/>
    </source>
</evidence>
<keyword evidence="6" id="KW-1185">Reference proteome</keyword>
<proteinExistence type="predicted"/>
<protein>
    <recommendedName>
        <fullName evidence="4">EGF-like domain-containing protein</fullName>
    </recommendedName>
</protein>
<keyword evidence="3" id="KW-0732">Signal</keyword>